<evidence type="ECO:0000313" key="4">
    <source>
        <dbReference type="Proteomes" id="UP000887540"/>
    </source>
</evidence>
<feature type="domain" description="K Homology" evidence="3">
    <location>
        <begin position="64"/>
        <end position="160"/>
    </location>
</feature>
<dbReference type="FunFam" id="3.30.1370.10:FF:000028">
    <property type="entry name" value="protein quaking isoform X2"/>
    <property type="match status" value="1"/>
</dbReference>
<dbReference type="Pfam" id="PF22675">
    <property type="entry name" value="KH-I_KHDC4-BBP"/>
    <property type="match status" value="1"/>
</dbReference>
<dbReference type="Gene3D" id="1.20.5.4010">
    <property type="match status" value="1"/>
</dbReference>
<reference evidence="5" key="1">
    <citation type="submission" date="2022-11" db="UniProtKB">
        <authorList>
            <consortium name="WormBaseParasite"/>
        </authorList>
    </citation>
    <scope>IDENTIFICATION</scope>
</reference>
<dbReference type="SMART" id="SM00322">
    <property type="entry name" value="KH"/>
    <property type="match status" value="1"/>
</dbReference>
<dbReference type="GO" id="GO:0003729">
    <property type="term" value="F:mRNA binding"/>
    <property type="evidence" value="ECO:0007669"/>
    <property type="project" value="TreeGrafter"/>
</dbReference>
<dbReference type="Proteomes" id="UP000887540">
    <property type="component" value="Unplaced"/>
</dbReference>
<dbReference type="InterPro" id="IPR032377">
    <property type="entry name" value="STAR_dimer"/>
</dbReference>
<dbReference type="SUPFAM" id="SSF54791">
    <property type="entry name" value="Eukaryotic type KH-domain (KH-domain type I)"/>
    <property type="match status" value="1"/>
</dbReference>
<keyword evidence="4" id="KW-1185">Reference proteome</keyword>
<name>A0A914BXK3_9BILA</name>
<dbReference type="PANTHER" id="PTHR11208:SF125">
    <property type="entry name" value="KH DOMAIN-CONTAINING RNA-BINDING PROTEIN QKI"/>
    <property type="match status" value="1"/>
</dbReference>
<accession>A0A914BXK3</accession>
<organism evidence="4 5">
    <name type="scientific">Acrobeloides nanus</name>
    <dbReference type="NCBI Taxonomy" id="290746"/>
    <lineage>
        <taxon>Eukaryota</taxon>
        <taxon>Metazoa</taxon>
        <taxon>Ecdysozoa</taxon>
        <taxon>Nematoda</taxon>
        <taxon>Chromadorea</taxon>
        <taxon>Rhabditida</taxon>
        <taxon>Tylenchina</taxon>
        <taxon>Cephalobomorpha</taxon>
        <taxon>Cephaloboidea</taxon>
        <taxon>Cephalobidae</taxon>
        <taxon>Acrobeloides</taxon>
    </lineage>
</organism>
<dbReference type="InterPro" id="IPR036612">
    <property type="entry name" value="KH_dom_type_1_sf"/>
</dbReference>
<keyword evidence="1" id="KW-0217">Developmental protein</keyword>
<dbReference type="AlphaFoldDB" id="A0A914BXK3"/>
<dbReference type="Gene3D" id="3.30.1370.10">
    <property type="entry name" value="K Homology domain, type 1"/>
    <property type="match status" value="1"/>
</dbReference>
<evidence type="ECO:0000256" key="2">
    <source>
        <dbReference type="ARBA" id="ARBA00022884"/>
    </source>
</evidence>
<dbReference type="GO" id="GO:0005634">
    <property type="term" value="C:nucleus"/>
    <property type="evidence" value="ECO:0007669"/>
    <property type="project" value="TreeGrafter"/>
</dbReference>
<evidence type="ECO:0000313" key="5">
    <source>
        <dbReference type="WBParaSite" id="ACRNAN_Path_1215.g4717.t1"/>
    </source>
</evidence>
<keyword evidence="2" id="KW-0694">RNA-binding</keyword>
<dbReference type="InterPro" id="IPR004087">
    <property type="entry name" value="KH_dom"/>
</dbReference>
<sequence length="331" mass="37466">MPDFSMEYLAELLKEKRQLAYYGNAFTHVERLIDQEISRVRAALFQTHFKKEELDLPEPEGDVTVMQEKVYVPAKEHLEYNFVGRILGPRGMTAKQLELDTECKIMIRGRGSLRDRKKEELMRGKPTWEHLDDDLHVLIQCEDTPNRAKVKLENAVKQVKKLLVPTAEGMDELKRKQLMELAIINGTYRPANKDRDQFKPIIPPNIIRSLAMVSPIRTPNATTPYFMPQSPSPIGQPILGAAYSGSPITPANQRSTLSSNYLPPSPPNYEFGGNLAHLMSGSPLTTANQQNAFSFSYAPPSPPNYDYDGSLSQLMSKFNRFTLESPHNFAK</sequence>
<dbReference type="Pfam" id="PF16544">
    <property type="entry name" value="STAR_dimer"/>
    <property type="match status" value="1"/>
</dbReference>
<evidence type="ECO:0000256" key="1">
    <source>
        <dbReference type="ARBA" id="ARBA00022473"/>
    </source>
</evidence>
<dbReference type="InterPro" id="IPR055256">
    <property type="entry name" value="KH_1_KHDC4/BBP-like"/>
</dbReference>
<protein>
    <submittedName>
        <fullName evidence="5">K Homology domain-containing protein</fullName>
    </submittedName>
</protein>
<evidence type="ECO:0000259" key="3">
    <source>
        <dbReference type="SMART" id="SM00322"/>
    </source>
</evidence>
<proteinExistence type="predicted"/>
<dbReference type="WBParaSite" id="ACRNAN_Path_1215.g4717.t1">
    <property type="protein sequence ID" value="ACRNAN_Path_1215.g4717.t1"/>
    <property type="gene ID" value="ACRNAN_Path_1215.g4717"/>
</dbReference>
<dbReference type="InterPro" id="IPR045071">
    <property type="entry name" value="BBP-like"/>
</dbReference>
<dbReference type="GO" id="GO:0048024">
    <property type="term" value="P:regulation of mRNA splicing, via spliceosome"/>
    <property type="evidence" value="ECO:0007669"/>
    <property type="project" value="TreeGrafter"/>
</dbReference>
<dbReference type="PANTHER" id="PTHR11208">
    <property type="entry name" value="RNA-BINDING PROTEIN RELATED"/>
    <property type="match status" value="1"/>
</dbReference>